<proteinExistence type="inferred from homology"/>
<evidence type="ECO:0000259" key="3">
    <source>
        <dbReference type="Pfam" id="PF13144"/>
    </source>
</evidence>
<evidence type="ECO:0000313" key="4">
    <source>
        <dbReference type="EMBL" id="MPB99544.1"/>
    </source>
</evidence>
<dbReference type="CDD" id="cd11614">
    <property type="entry name" value="SAF_CpaB_FlgA_like"/>
    <property type="match status" value="1"/>
</dbReference>
<keyword evidence="2" id="KW-1133">Transmembrane helix</keyword>
<protein>
    <recommendedName>
        <fullName evidence="1">Flagella basal body P-ring formation protein FlgA</fullName>
    </recommendedName>
</protein>
<feature type="transmembrane region" description="Helical" evidence="2">
    <location>
        <begin position="6"/>
        <end position="26"/>
    </location>
</feature>
<keyword evidence="4" id="KW-0969">Cilium</keyword>
<organism evidence="4 5">
    <name type="scientific">Campylobacter subantarcticus</name>
    <dbReference type="NCBI Taxonomy" id="497724"/>
    <lineage>
        <taxon>Bacteria</taxon>
        <taxon>Pseudomonadati</taxon>
        <taxon>Campylobacterota</taxon>
        <taxon>Epsilonproteobacteria</taxon>
        <taxon>Campylobacterales</taxon>
        <taxon>Campylobacteraceae</taxon>
        <taxon>Campylobacter</taxon>
    </lineage>
</organism>
<dbReference type="Gene3D" id="2.30.30.760">
    <property type="match status" value="1"/>
</dbReference>
<reference evidence="4" key="1">
    <citation type="submission" date="2019-08" db="EMBL/GenBank/DDBJ databases">
        <title>Rapid identification of Enteric Bacteria from Whole Genome Sequences (WGS) using Average Nucleotide Identity (ANI).</title>
        <authorList>
            <person name="Lane C."/>
        </authorList>
    </citation>
    <scope>NUCLEOTIDE SEQUENCE [LARGE SCALE GENOMIC DNA]</scope>
    <source>
        <strain evidence="4">2010D-8461</strain>
    </source>
</reference>
<evidence type="ECO:0000313" key="5">
    <source>
        <dbReference type="Proteomes" id="UP000364097"/>
    </source>
</evidence>
<keyword evidence="1" id="KW-1005">Bacterial flagellum biogenesis</keyword>
<sequence>MLVFKIIAKVVLFVRNIVLFLFFYTLSFASNFDEVKLALIKEFKINYPQLEIISLDLNTQSSLPADFNQYIFLKLGNHNFDRADGFIKAEFKTPEQYKKNIFFKYFLKAKLEVLQTTRPISRNENLSPASFKILKIPFDKAPQGVLKKDEIANLIAKSNIRENVILKYNMFKTKTLIQRNDSVYGIIKDGDLSMMIELKALQSGNLNQRIRLKNKDGKVVYGKVISKNYVELK</sequence>
<dbReference type="EMBL" id="AACKMW020000042">
    <property type="protein sequence ID" value="MPB99544.1"/>
    <property type="molecule type" value="Genomic_DNA"/>
</dbReference>
<dbReference type="Proteomes" id="UP000364097">
    <property type="component" value="Unassembled WGS sequence"/>
</dbReference>
<dbReference type="RefSeq" id="WP_052243032.1">
    <property type="nucleotide sequence ID" value="NZ_AACKMW020000042.1"/>
</dbReference>
<keyword evidence="1" id="KW-0574">Periplasm</keyword>
<keyword evidence="5" id="KW-1185">Reference proteome</keyword>
<keyword evidence="2" id="KW-0472">Membrane</keyword>
<name>A0ABW9N5M9_9BACT</name>
<dbReference type="PANTHER" id="PTHR36307">
    <property type="entry name" value="FLAGELLA BASAL BODY P-RING FORMATION PROTEIN FLGA"/>
    <property type="match status" value="1"/>
</dbReference>
<dbReference type="InterPro" id="IPR039246">
    <property type="entry name" value="Flagellar_FlgA"/>
</dbReference>
<comment type="caution">
    <text evidence="4">The sequence shown here is derived from an EMBL/GenBank/DDBJ whole genome shotgun (WGS) entry which is preliminary data.</text>
</comment>
<feature type="domain" description="Flagella basal body P-ring formation protein FlgA SAF" evidence="3">
    <location>
        <begin position="112"/>
        <end position="231"/>
    </location>
</feature>
<keyword evidence="4" id="KW-0282">Flagellum</keyword>
<evidence type="ECO:0000256" key="1">
    <source>
        <dbReference type="RuleBase" id="RU362063"/>
    </source>
</evidence>
<accession>A0ABW9N5M9</accession>
<keyword evidence="2" id="KW-0812">Transmembrane</keyword>
<gene>
    <name evidence="4" type="primary">flgA</name>
    <name evidence="4" type="ORF">A0Z09_005740</name>
</gene>
<dbReference type="PANTHER" id="PTHR36307:SF1">
    <property type="entry name" value="FLAGELLA BASAL BODY P-RING FORMATION PROTEIN FLGA"/>
    <property type="match status" value="1"/>
</dbReference>
<dbReference type="Gene3D" id="3.90.1210.10">
    <property type="entry name" value="Antifreeze-like/N-acetylneuraminic acid synthase C-terminal domain"/>
    <property type="match status" value="1"/>
</dbReference>
<dbReference type="InterPro" id="IPR017585">
    <property type="entry name" value="SAF_FlgA"/>
</dbReference>
<dbReference type="NCBIfam" id="TIGR03170">
    <property type="entry name" value="flgA_cterm"/>
    <property type="match status" value="1"/>
</dbReference>
<comment type="similarity">
    <text evidence="1">Belongs to the FlgA family.</text>
</comment>
<comment type="function">
    <text evidence="1">Involved in the assembly process of the P-ring formation. It may associate with FlgF on the rod constituting a structure essential for the P-ring assembly or may act as a modulator protein for the P-ring assembly.</text>
</comment>
<keyword evidence="4" id="KW-0966">Cell projection</keyword>
<comment type="subcellular location">
    <subcellularLocation>
        <location evidence="1">Periplasm</location>
    </subcellularLocation>
</comment>
<evidence type="ECO:0000256" key="2">
    <source>
        <dbReference type="SAM" id="Phobius"/>
    </source>
</evidence>
<dbReference type="Pfam" id="PF13144">
    <property type="entry name" value="ChapFlgA"/>
    <property type="match status" value="1"/>
</dbReference>